<evidence type="ECO:0000313" key="3">
    <source>
        <dbReference type="Proteomes" id="UP000191342"/>
    </source>
</evidence>
<feature type="region of interest" description="Disordered" evidence="1">
    <location>
        <begin position="23"/>
        <end position="50"/>
    </location>
</feature>
<keyword evidence="3" id="KW-1185">Reference proteome</keyword>
<dbReference type="EMBL" id="MLQL01000115">
    <property type="protein sequence ID" value="OQE09286.1"/>
    <property type="molecule type" value="Genomic_DNA"/>
</dbReference>
<dbReference type="Proteomes" id="UP000191342">
    <property type="component" value="Unassembled WGS sequence"/>
</dbReference>
<evidence type="ECO:0000256" key="1">
    <source>
        <dbReference type="SAM" id="MobiDB-lite"/>
    </source>
</evidence>
<reference evidence="3" key="1">
    <citation type="journal article" date="2017" name="Nat. Microbiol.">
        <title>Global analysis of biosynthetic gene clusters reveals vast potential of secondary metabolite production in Penicillium species.</title>
        <authorList>
            <person name="Nielsen J.C."/>
            <person name="Grijseels S."/>
            <person name="Prigent S."/>
            <person name="Ji B."/>
            <person name="Dainat J."/>
            <person name="Nielsen K.F."/>
            <person name="Frisvad J.C."/>
            <person name="Workman M."/>
            <person name="Nielsen J."/>
        </authorList>
    </citation>
    <scope>NUCLEOTIDE SEQUENCE [LARGE SCALE GENOMIC DNA]</scope>
    <source>
        <strain evidence="3">IBT 14082</strain>
    </source>
</reference>
<dbReference type="OrthoDB" id="4366971at2759"/>
<dbReference type="AlphaFoldDB" id="A0A1V6S5Y3"/>
<organism evidence="2 3">
    <name type="scientific">Penicillium flavigenum</name>
    <dbReference type="NCBI Taxonomy" id="254877"/>
    <lineage>
        <taxon>Eukaryota</taxon>
        <taxon>Fungi</taxon>
        <taxon>Dikarya</taxon>
        <taxon>Ascomycota</taxon>
        <taxon>Pezizomycotina</taxon>
        <taxon>Eurotiomycetes</taxon>
        <taxon>Eurotiomycetidae</taxon>
        <taxon>Eurotiales</taxon>
        <taxon>Aspergillaceae</taxon>
        <taxon>Penicillium</taxon>
    </lineage>
</organism>
<comment type="caution">
    <text evidence="2">The sequence shown here is derived from an EMBL/GenBank/DDBJ whole genome shotgun (WGS) entry which is preliminary data.</text>
</comment>
<protein>
    <submittedName>
        <fullName evidence="2">Uncharacterized protein</fullName>
    </submittedName>
</protein>
<name>A0A1V6S5Y3_9EURO</name>
<sequence>MVPSRAYGLESFRDHGCRCHEPSDETAALPSSLQETAALPSSPQPRSCVNKAPRRDICETKSLRRDICDTKSLRRDICENKSLRRDICDNKSLRRDICDTKASSDVQAPLRGVRDQYSSVPRVFGEAKTCATSSSSVHCSEGSSLDT</sequence>
<proteinExistence type="predicted"/>
<gene>
    <name evidence="2" type="ORF">PENFLA_c115G04045</name>
</gene>
<feature type="compositionally biased region" description="Polar residues" evidence="1">
    <location>
        <begin position="29"/>
        <end position="47"/>
    </location>
</feature>
<accession>A0A1V6S5Y3</accession>
<evidence type="ECO:0000313" key="2">
    <source>
        <dbReference type="EMBL" id="OQE09286.1"/>
    </source>
</evidence>